<dbReference type="InterPro" id="IPR005197">
    <property type="entry name" value="Glyco_hydro_71"/>
</dbReference>
<dbReference type="Pfam" id="PF03659">
    <property type="entry name" value="Glyco_hydro_71"/>
    <property type="match status" value="1"/>
</dbReference>
<dbReference type="OrthoDB" id="1046782at2759"/>
<dbReference type="GeneID" id="19238094"/>
<proteinExistence type="predicted"/>
<accession>U1HRS6</accession>
<reference evidence="2" key="1">
    <citation type="journal article" date="2014" name="BMC Genomics">
        <title>Genome characteristics reveal the impact of lichenization on lichen-forming fungus Endocarpon pusillum Hedwig (Verrucariales, Ascomycota).</title>
        <authorList>
            <person name="Wang Y.-Y."/>
            <person name="Liu B."/>
            <person name="Zhang X.-Y."/>
            <person name="Zhou Q.-M."/>
            <person name="Zhang T."/>
            <person name="Li H."/>
            <person name="Yu Y.-F."/>
            <person name="Zhang X.-L."/>
            <person name="Hao X.-Y."/>
            <person name="Wang M."/>
            <person name="Wang L."/>
            <person name="Wei J.-C."/>
        </authorList>
    </citation>
    <scope>NUCLEOTIDE SEQUENCE [LARGE SCALE GENOMIC DNA]</scope>
    <source>
        <strain evidence="2">Z07020 / HMAS-L-300199</strain>
    </source>
</reference>
<dbReference type="eggNOG" id="ENOG502RZ85">
    <property type="taxonomic scope" value="Eukaryota"/>
</dbReference>
<organism evidence="1 2">
    <name type="scientific">Endocarpon pusillum (strain Z07020 / HMAS-L-300199)</name>
    <name type="common">Lichen-forming fungus</name>
    <dbReference type="NCBI Taxonomy" id="1263415"/>
    <lineage>
        <taxon>Eukaryota</taxon>
        <taxon>Fungi</taxon>
        <taxon>Dikarya</taxon>
        <taxon>Ascomycota</taxon>
        <taxon>Pezizomycotina</taxon>
        <taxon>Eurotiomycetes</taxon>
        <taxon>Chaetothyriomycetidae</taxon>
        <taxon>Verrucariales</taxon>
        <taxon>Verrucariaceae</taxon>
        <taxon>Endocarpon</taxon>
    </lineage>
</organism>
<gene>
    <name evidence="1" type="ORF">EPUS_03046</name>
</gene>
<dbReference type="EMBL" id="KE720972">
    <property type="protein sequence ID" value="ERF73205.1"/>
    <property type="molecule type" value="Genomic_DNA"/>
</dbReference>
<dbReference type="OMA" id="PHDAWRA"/>
<protein>
    <recommendedName>
        <fullName evidence="3">Glucan endo-1,3-alpha-glucosidase agn1</fullName>
    </recommendedName>
</protein>
<sequence>MAKAAKIDGFAMNIAAGDPNTDAVLAAAYSAAEAVGDFKMFLSFDYLSMGAWGMDQVINKINQYKASHAQFRYNGKPLVSTFEGVSNTGDWSGIKSATGCFFIPDWSSLGPAGFASHLETADGAFSWDAWPDGAEDKTTEADEQWTNMLSGKPFMMPVSPWFYTNMPNWHKNWLWRGDNLWHDRWQQVVRLQPAMVQILSWNDFGESSYIGPIHQSSVPKGADYVVDMPHEAWLKFLPYYIDTYKTGSSTISSFNSLVASPEEGITFWYKRNPGKGGYSGGTTGNNPAQGQPAIAPELVSQDNIFVSVLVAEPSDVIVSIGGAGSSLRATHSGINHFSVTLDGRTGMVNFKIQRNGRDIISATGPEITNSCKNGLVNWNAFVGSN</sequence>
<dbReference type="HOGENOM" id="CLU_019141_1_0_1"/>
<dbReference type="Gene3D" id="3.20.20.80">
    <property type="entry name" value="Glycosidases"/>
    <property type="match status" value="1"/>
</dbReference>
<dbReference type="RefSeq" id="XP_007801179.1">
    <property type="nucleotide sequence ID" value="XM_007802988.1"/>
</dbReference>
<evidence type="ECO:0000313" key="2">
    <source>
        <dbReference type="Proteomes" id="UP000019373"/>
    </source>
</evidence>
<evidence type="ECO:0000313" key="1">
    <source>
        <dbReference type="EMBL" id="ERF73205.1"/>
    </source>
</evidence>
<dbReference type="GO" id="GO:0051118">
    <property type="term" value="F:glucan endo-1,3-alpha-glucosidase activity"/>
    <property type="evidence" value="ECO:0007669"/>
    <property type="project" value="InterPro"/>
</dbReference>
<dbReference type="Proteomes" id="UP000019373">
    <property type="component" value="Unassembled WGS sequence"/>
</dbReference>
<keyword evidence="2" id="KW-1185">Reference proteome</keyword>
<name>U1HRS6_ENDPU</name>
<dbReference type="CDD" id="cd11577">
    <property type="entry name" value="GH71"/>
    <property type="match status" value="1"/>
</dbReference>
<evidence type="ECO:0008006" key="3">
    <source>
        <dbReference type="Google" id="ProtNLM"/>
    </source>
</evidence>
<dbReference type="AlphaFoldDB" id="U1HRS6"/>